<protein>
    <submittedName>
        <fullName evidence="2">Uncharacterized protein</fullName>
    </submittedName>
</protein>
<evidence type="ECO:0000256" key="1">
    <source>
        <dbReference type="SAM" id="MobiDB-lite"/>
    </source>
</evidence>
<gene>
    <name evidence="2" type="ORF">AXG93_3457s1240</name>
</gene>
<dbReference type="Proteomes" id="UP000077202">
    <property type="component" value="Unassembled WGS sequence"/>
</dbReference>
<organism evidence="2 3">
    <name type="scientific">Marchantia polymorpha subsp. ruderalis</name>
    <dbReference type="NCBI Taxonomy" id="1480154"/>
    <lineage>
        <taxon>Eukaryota</taxon>
        <taxon>Viridiplantae</taxon>
        <taxon>Streptophyta</taxon>
        <taxon>Embryophyta</taxon>
        <taxon>Marchantiophyta</taxon>
        <taxon>Marchantiopsida</taxon>
        <taxon>Marchantiidae</taxon>
        <taxon>Marchantiales</taxon>
        <taxon>Marchantiaceae</taxon>
        <taxon>Marchantia</taxon>
    </lineage>
</organism>
<dbReference type="EMBL" id="LVLJ01002210">
    <property type="protein sequence ID" value="OAE26198.1"/>
    <property type="molecule type" value="Genomic_DNA"/>
</dbReference>
<comment type="caution">
    <text evidence="2">The sequence shown here is derived from an EMBL/GenBank/DDBJ whole genome shotgun (WGS) entry which is preliminary data.</text>
</comment>
<dbReference type="AlphaFoldDB" id="A0A176VZE7"/>
<keyword evidence="3" id="KW-1185">Reference proteome</keyword>
<feature type="compositionally biased region" description="Basic and acidic residues" evidence="1">
    <location>
        <begin position="29"/>
        <end position="45"/>
    </location>
</feature>
<name>A0A176VZE7_MARPO</name>
<evidence type="ECO:0000313" key="2">
    <source>
        <dbReference type="EMBL" id="OAE26198.1"/>
    </source>
</evidence>
<sequence>MWFLGSGAEGKGHRPLPRIAMRKASQRVEGARREGSGLERSDSRNQRATTDVVERVKDDVPEFVTKATEKVADQLELPDDLEKFEKSLPEKVIDDEVIDPEVHDR</sequence>
<feature type="compositionally biased region" description="Basic residues" evidence="1">
    <location>
        <begin position="13"/>
        <end position="25"/>
    </location>
</feature>
<proteinExistence type="predicted"/>
<evidence type="ECO:0000313" key="3">
    <source>
        <dbReference type="Proteomes" id="UP000077202"/>
    </source>
</evidence>
<reference evidence="2" key="1">
    <citation type="submission" date="2016-03" db="EMBL/GenBank/DDBJ databases">
        <title>Mechanisms controlling the formation of the plant cell surface in tip-growing cells are functionally conserved among land plants.</title>
        <authorList>
            <person name="Honkanen S."/>
            <person name="Jones V.A."/>
            <person name="Morieri G."/>
            <person name="Champion C."/>
            <person name="Hetherington A.J."/>
            <person name="Kelly S."/>
            <person name="Saint-Marcoux D."/>
            <person name="Proust H."/>
            <person name="Prescott H."/>
            <person name="Dolan L."/>
        </authorList>
    </citation>
    <scope>NUCLEOTIDE SEQUENCE [LARGE SCALE GENOMIC DNA]</scope>
    <source>
        <tissue evidence="2">Whole gametophyte</tissue>
    </source>
</reference>
<feature type="region of interest" description="Disordered" evidence="1">
    <location>
        <begin position="1"/>
        <end position="50"/>
    </location>
</feature>
<accession>A0A176VZE7</accession>